<dbReference type="AlphaFoldDB" id="A0ABD2NGW7"/>
<feature type="region of interest" description="Disordered" evidence="1">
    <location>
        <begin position="134"/>
        <end position="188"/>
    </location>
</feature>
<sequence length="230" mass="26857">MGHEKDDKNYFVDEVQDLFELLKEGSSYLLHIYLFFLSKSIPLDFIEKIFDNHRGKSSHNFSTNGKTYLYRLSRCIFNIDKHLVKMGLQYLYSVVPLPFMKNLYENFCVNNNLDCADVKLKRCKKALVESNRKNQGRNDDLEELSDPPVSKKIQPSLEDENQNKDQLDSNKNVKPLFELPPPPKFELPKLPKIEFPPIKPLPKIELPPIQPLPKFEFPPLKPLPNPFEKN</sequence>
<protein>
    <submittedName>
        <fullName evidence="2">Uncharacterized protein</fullName>
    </submittedName>
</protein>
<keyword evidence="3" id="KW-1185">Reference proteome</keyword>
<accession>A0ABD2NGW7</accession>
<comment type="caution">
    <text evidence="2">The sequence shown here is derived from an EMBL/GenBank/DDBJ whole genome shotgun (WGS) entry which is preliminary data.</text>
</comment>
<proteinExistence type="predicted"/>
<dbReference type="Proteomes" id="UP001516400">
    <property type="component" value="Unassembled WGS sequence"/>
</dbReference>
<dbReference type="EMBL" id="JABFTP020000103">
    <property type="protein sequence ID" value="KAL3277998.1"/>
    <property type="molecule type" value="Genomic_DNA"/>
</dbReference>
<evidence type="ECO:0000256" key="1">
    <source>
        <dbReference type="SAM" id="MobiDB-lite"/>
    </source>
</evidence>
<name>A0ABD2NGW7_9CUCU</name>
<evidence type="ECO:0000313" key="3">
    <source>
        <dbReference type="Proteomes" id="UP001516400"/>
    </source>
</evidence>
<gene>
    <name evidence="2" type="ORF">HHI36_013340</name>
</gene>
<reference evidence="2 3" key="1">
    <citation type="journal article" date="2021" name="BMC Biol.">
        <title>Horizontally acquired antibacterial genes associated with adaptive radiation of ladybird beetles.</title>
        <authorList>
            <person name="Li H.S."/>
            <person name="Tang X.F."/>
            <person name="Huang Y.H."/>
            <person name="Xu Z.Y."/>
            <person name="Chen M.L."/>
            <person name="Du X.Y."/>
            <person name="Qiu B.Y."/>
            <person name="Chen P.T."/>
            <person name="Zhang W."/>
            <person name="Slipinski A."/>
            <person name="Escalona H.E."/>
            <person name="Waterhouse R.M."/>
            <person name="Zwick A."/>
            <person name="Pang H."/>
        </authorList>
    </citation>
    <scope>NUCLEOTIDE SEQUENCE [LARGE SCALE GENOMIC DNA]</scope>
    <source>
        <strain evidence="2">SYSU2018</strain>
    </source>
</reference>
<evidence type="ECO:0000313" key="2">
    <source>
        <dbReference type="EMBL" id="KAL3277998.1"/>
    </source>
</evidence>
<organism evidence="2 3">
    <name type="scientific">Cryptolaemus montrouzieri</name>
    <dbReference type="NCBI Taxonomy" id="559131"/>
    <lineage>
        <taxon>Eukaryota</taxon>
        <taxon>Metazoa</taxon>
        <taxon>Ecdysozoa</taxon>
        <taxon>Arthropoda</taxon>
        <taxon>Hexapoda</taxon>
        <taxon>Insecta</taxon>
        <taxon>Pterygota</taxon>
        <taxon>Neoptera</taxon>
        <taxon>Endopterygota</taxon>
        <taxon>Coleoptera</taxon>
        <taxon>Polyphaga</taxon>
        <taxon>Cucujiformia</taxon>
        <taxon>Coccinelloidea</taxon>
        <taxon>Coccinellidae</taxon>
        <taxon>Scymninae</taxon>
        <taxon>Scymnini</taxon>
        <taxon>Cryptolaemus</taxon>
    </lineage>
</organism>